<dbReference type="EC" id="2.7.10.2" evidence="2"/>
<proteinExistence type="inferred from homology"/>
<dbReference type="EMBL" id="NIOJ01000026">
    <property type="protein sequence ID" value="PNT98606.1"/>
    <property type="molecule type" value="Genomic_DNA"/>
</dbReference>
<keyword evidence="3" id="KW-0808">Transferase</keyword>
<protein>
    <recommendedName>
        <fullName evidence="2">non-specific protein-tyrosine kinase</fullName>
        <ecNumber evidence="2">2.7.10.2</ecNumber>
    </recommendedName>
</protein>
<evidence type="ECO:0000256" key="1">
    <source>
        <dbReference type="ARBA" id="ARBA00007316"/>
    </source>
</evidence>
<dbReference type="GO" id="GO:0005886">
    <property type="term" value="C:plasma membrane"/>
    <property type="evidence" value="ECO:0007669"/>
    <property type="project" value="UniProtKB-ARBA"/>
</dbReference>
<evidence type="ECO:0000256" key="3">
    <source>
        <dbReference type="ARBA" id="ARBA00022679"/>
    </source>
</evidence>
<keyword evidence="11" id="KW-1185">Reference proteome</keyword>
<reference evidence="11" key="1">
    <citation type="submission" date="2017-06" db="EMBL/GenBank/DDBJ databases">
        <title>Investigating the central metabolism of Clostridium thermosuccinogenes.</title>
        <authorList>
            <person name="Koendjbiharie J.G."/>
            <person name="Van Kranenburg R."/>
            <person name="Vriesendorp B."/>
        </authorList>
    </citation>
    <scope>NUCLEOTIDE SEQUENCE [LARGE SCALE GENOMIC DNA]</scope>
    <source>
        <strain evidence="11">DSM 5806</strain>
    </source>
</reference>
<accession>A0A2K2FDB9</accession>
<dbReference type="PANTHER" id="PTHR32309">
    <property type="entry name" value="TYROSINE-PROTEIN KINASE"/>
    <property type="match status" value="1"/>
</dbReference>
<keyword evidence="4" id="KW-0547">Nucleotide-binding</keyword>
<dbReference type="CDD" id="cd05387">
    <property type="entry name" value="BY-kinase"/>
    <property type="match status" value="1"/>
</dbReference>
<dbReference type="FunFam" id="3.40.50.300:FF:000527">
    <property type="entry name" value="Tyrosine-protein kinase etk"/>
    <property type="match status" value="1"/>
</dbReference>
<dbReference type="AlphaFoldDB" id="A0A2K2FDB9"/>
<evidence type="ECO:0000256" key="7">
    <source>
        <dbReference type="ARBA" id="ARBA00023137"/>
    </source>
</evidence>
<dbReference type="GO" id="GO:0004715">
    <property type="term" value="F:non-membrane spanning protein tyrosine kinase activity"/>
    <property type="evidence" value="ECO:0007669"/>
    <property type="project" value="UniProtKB-EC"/>
</dbReference>
<evidence type="ECO:0000259" key="9">
    <source>
        <dbReference type="Pfam" id="PF13614"/>
    </source>
</evidence>
<dbReference type="SUPFAM" id="SSF52540">
    <property type="entry name" value="P-loop containing nucleoside triphosphate hydrolases"/>
    <property type="match status" value="1"/>
</dbReference>
<comment type="similarity">
    <text evidence="1">Belongs to the CpsD/CapB family.</text>
</comment>
<evidence type="ECO:0000256" key="5">
    <source>
        <dbReference type="ARBA" id="ARBA00022777"/>
    </source>
</evidence>
<keyword evidence="5" id="KW-0418">Kinase</keyword>
<dbReference type="InterPro" id="IPR027417">
    <property type="entry name" value="P-loop_NTPase"/>
</dbReference>
<dbReference type="GO" id="GO:0042802">
    <property type="term" value="F:identical protein binding"/>
    <property type="evidence" value="ECO:0007669"/>
    <property type="project" value="UniProtKB-ARBA"/>
</dbReference>
<dbReference type="GO" id="GO:0005524">
    <property type="term" value="F:ATP binding"/>
    <property type="evidence" value="ECO:0007669"/>
    <property type="project" value="UniProtKB-KW"/>
</dbReference>
<dbReference type="InterPro" id="IPR050445">
    <property type="entry name" value="Bact_polysacc_biosynth/exp"/>
</dbReference>
<comment type="caution">
    <text evidence="10">The sequence shown here is derived from an EMBL/GenBank/DDBJ whole genome shotgun (WGS) entry which is preliminary data.</text>
</comment>
<keyword evidence="7" id="KW-0829">Tyrosine-protein kinase</keyword>
<gene>
    <name evidence="10" type="ORF">CDQ84_10735</name>
</gene>
<dbReference type="NCBIfam" id="TIGR01007">
    <property type="entry name" value="eps_fam"/>
    <property type="match status" value="1"/>
</dbReference>
<name>A0A2K2FDB9_9CLOT</name>
<dbReference type="KEGG" id="cthd:CDO33_01345"/>
<keyword evidence="6" id="KW-0067">ATP-binding</keyword>
<evidence type="ECO:0000256" key="2">
    <source>
        <dbReference type="ARBA" id="ARBA00011903"/>
    </source>
</evidence>
<dbReference type="InterPro" id="IPR025669">
    <property type="entry name" value="AAA_dom"/>
</dbReference>
<evidence type="ECO:0000313" key="10">
    <source>
        <dbReference type="EMBL" id="PNT98606.1"/>
    </source>
</evidence>
<evidence type="ECO:0000313" key="11">
    <source>
        <dbReference type="Proteomes" id="UP000236151"/>
    </source>
</evidence>
<organism evidence="10 11">
    <name type="scientific">Clostridium thermosuccinogenes</name>
    <dbReference type="NCBI Taxonomy" id="84032"/>
    <lineage>
        <taxon>Bacteria</taxon>
        <taxon>Bacillati</taxon>
        <taxon>Bacillota</taxon>
        <taxon>Clostridia</taxon>
        <taxon>Eubacteriales</taxon>
        <taxon>Clostridiaceae</taxon>
        <taxon>Clostridium</taxon>
    </lineage>
</organism>
<feature type="domain" description="AAA" evidence="9">
    <location>
        <begin position="43"/>
        <end position="203"/>
    </location>
</feature>
<dbReference type="PANTHER" id="PTHR32309:SF13">
    <property type="entry name" value="FERRIC ENTEROBACTIN TRANSPORT PROTEIN FEPE"/>
    <property type="match status" value="1"/>
</dbReference>
<dbReference type="Gene3D" id="3.40.50.300">
    <property type="entry name" value="P-loop containing nucleotide triphosphate hydrolases"/>
    <property type="match status" value="1"/>
</dbReference>
<comment type="catalytic activity">
    <reaction evidence="8">
        <text>L-tyrosyl-[protein] + ATP = O-phospho-L-tyrosyl-[protein] + ADP + H(+)</text>
        <dbReference type="Rhea" id="RHEA:10596"/>
        <dbReference type="Rhea" id="RHEA-COMP:10136"/>
        <dbReference type="Rhea" id="RHEA-COMP:20101"/>
        <dbReference type="ChEBI" id="CHEBI:15378"/>
        <dbReference type="ChEBI" id="CHEBI:30616"/>
        <dbReference type="ChEBI" id="CHEBI:46858"/>
        <dbReference type="ChEBI" id="CHEBI:61978"/>
        <dbReference type="ChEBI" id="CHEBI:456216"/>
        <dbReference type="EC" id="2.7.10.2"/>
    </reaction>
</comment>
<dbReference type="InterPro" id="IPR005702">
    <property type="entry name" value="Wzc-like_C"/>
</dbReference>
<evidence type="ECO:0000256" key="8">
    <source>
        <dbReference type="ARBA" id="ARBA00051245"/>
    </source>
</evidence>
<dbReference type="Proteomes" id="UP000236151">
    <property type="component" value="Unassembled WGS sequence"/>
</dbReference>
<dbReference type="Pfam" id="PF13614">
    <property type="entry name" value="AAA_31"/>
    <property type="match status" value="1"/>
</dbReference>
<sequence>MQNRGAFMTKIINVKDKLGNPAEEAYRVLRTNIQFCNFDSKIKTLAITSCNPGEGKTTTAINLSISMAMSGMKILLIDADLRKPALVKRLGGTNAVGLTNLISGQASLQDAINYTDVDGFCYITCGPTPPNPAELLSSERFDEIINEAKKHFDMVIIDTPPLGSVIDCAIISSRTDGTLIVIKSKAVDYRSAMRVKEQLEKVNARIIGVVLNKLDRKEYRYYYSPYEYYGNGSAENTGKGWFRKHRKQKAQKQEA</sequence>
<evidence type="ECO:0000256" key="6">
    <source>
        <dbReference type="ARBA" id="ARBA00022840"/>
    </source>
</evidence>
<evidence type="ECO:0000256" key="4">
    <source>
        <dbReference type="ARBA" id="ARBA00022741"/>
    </source>
</evidence>